<dbReference type="InterPro" id="IPR042485">
    <property type="entry name" value="T7SS_EccB_R3"/>
</dbReference>
<keyword evidence="12" id="KW-1185">Reference proteome</keyword>
<sequence length="441" mass="45755">MQTQRDHLQAYQFAMGRLAAALVTGQPGDGGSPHRRGSVGTFFGFALVLLLCAGFAVWGLIDPVEKDTWRQRGSIIVEKETGTRYLLLDGTLRPVRNYASALLLTGFSGTVRTASQDALEAVPHGSPIGIDKAPDSLPAPGDVASGGWTRCLRPDLPAGEVLDLTPAGTTPVPAGTAAVVADRTGRRFVLWRGVKYPVPTEGTLIALGLDGGRPVTAPDDWLAEVPSGAQLRVPVVPHDGDPAGQVGGEAVRVGQILRTSAGRGPAYVMLKDGITRVTATEAALLAARPGAPAPATVDAASLAASPVAPHWPAAPLPDLRGAPLPGADGGRLCLRQTTAGVHTTNSLVQERGGVLTTKRPVLVAPAHGVLVVDQDELRARVVSPRTYLIDDQGTLFPLSGRAAQDLRLSGPTTAMPARVLKLLPDGPLLSPDAAAATVKER</sequence>
<feature type="transmembrane region" description="Helical" evidence="10">
    <location>
        <begin position="42"/>
        <end position="61"/>
    </location>
</feature>
<evidence type="ECO:0000256" key="4">
    <source>
        <dbReference type="ARBA" id="ARBA00022692"/>
    </source>
</evidence>
<evidence type="ECO:0000256" key="3">
    <source>
        <dbReference type="ARBA" id="ARBA00022475"/>
    </source>
</evidence>
<keyword evidence="4 10" id="KW-0812">Transmembrane</keyword>
<evidence type="ECO:0000256" key="1">
    <source>
        <dbReference type="ARBA" id="ARBA00004162"/>
    </source>
</evidence>
<evidence type="ECO:0000256" key="7">
    <source>
        <dbReference type="ARBA" id="ARBA00022840"/>
    </source>
</evidence>
<comment type="caution">
    <text evidence="11">The sequence shown here is derived from an EMBL/GenBank/DDBJ whole genome shotgun (WGS) entry which is preliminary data.</text>
</comment>
<comment type="subcellular location">
    <subcellularLocation>
        <location evidence="1">Cell membrane</location>
        <topology evidence="1">Single-pass membrane protein</topology>
    </subcellularLocation>
</comment>
<evidence type="ECO:0000256" key="2">
    <source>
        <dbReference type="ARBA" id="ARBA00008149"/>
    </source>
</evidence>
<keyword evidence="5" id="KW-0547">Nucleotide-binding</keyword>
<dbReference type="InterPro" id="IPR007795">
    <property type="entry name" value="T7SS_EccB"/>
</dbReference>
<evidence type="ECO:0000256" key="8">
    <source>
        <dbReference type="ARBA" id="ARBA00022989"/>
    </source>
</evidence>
<accession>A0ABQ3D0V6</accession>
<dbReference type="PANTHER" id="PTHR40765:SF2">
    <property type="entry name" value="ESX-2 SECRETION SYSTEM ATPASE ECCB2"/>
    <property type="match status" value="1"/>
</dbReference>
<dbReference type="NCBIfam" id="TIGR03919">
    <property type="entry name" value="T7SS_EccB"/>
    <property type="match status" value="1"/>
</dbReference>
<evidence type="ECO:0000313" key="11">
    <source>
        <dbReference type="EMBL" id="GHA52907.1"/>
    </source>
</evidence>
<protein>
    <submittedName>
        <fullName evidence="11">Type VII secretion protein EccB</fullName>
    </submittedName>
</protein>
<keyword evidence="6" id="KW-0378">Hydrolase</keyword>
<keyword evidence="9 10" id="KW-0472">Membrane</keyword>
<proteinExistence type="inferred from homology"/>
<evidence type="ECO:0000256" key="6">
    <source>
        <dbReference type="ARBA" id="ARBA00022801"/>
    </source>
</evidence>
<organism evidence="11 12">
    <name type="scientific">Streptomyces canarius</name>
    <dbReference type="NCBI Taxonomy" id="285453"/>
    <lineage>
        <taxon>Bacteria</taxon>
        <taxon>Bacillati</taxon>
        <taxon>Actinomycetota</taxon>
        <taxon>Actinomycetes</taxon>
        <taxon>Kitasatosporales</taxon>
        <taxon>Streptomycetaceae</taxon>
        <taxon>Streptomyces</taxon>
    </lineage>
</organism>
<reference evidence="12" key="1">
    <citation type="journal article" date="2019" name="Int. J. Syst. Evol. Microbiol.">
        <title>The Global Catalogue of Microorganisms (GCM) 10K type strain sequencing project: providing services to taxonomists for standard genome sequencing and annotation.</title>
        <authorList>
            <consortium name="The Broad Institute Genomics Platform"/>
            <consortium name="The Broad Institute Genome Sequencing Center for Infectious Disease"/>
            <person name="Wu L."/>
            <person name="Ma J."/>
        </authorList>
    </citation>
    <scope>NUCLEOTIDE SEQUENCE [LARGE SCALE GENOMIC DNA]</scope>
    <source>
        <strain evidence="12">JCM 4733</strain>
    </source>
</reference>
<keyword evidence="8 10" id="KW-1133">Transmembrane helix</keyword>
<dbReference type="Gene3D" id="2.40.50.910">
    <property type="entry name" value="Type VII secretion system EccB, repeat 3 domain"/>
    <property type="match status" value="1"/>
</dbReference>
<dbReference type="InterPro" id="IPR044857">
    <property type="entry name" value="T7SS_EccB_R1"/>
</dbReference>
<keyword evidence="3" id="KW-1003">Cell membrane</keyword>
<dbReference type="EMBL" id="BMVN01000032">
    <property type="protein sequence ID" value="GHA52907.1"/>
    <property type="molecule type" value="Genomic_DNA"/>
</dbReference>
<dbReference type="Gene3D" id="3.30.2390.20">
    <property type="entry name" value="Type VII secretion system EccB, repeat 1 domain"/>
    <property type="match status" value="1"/>
</dbReference>
<evidence type="ECO:0000256" key="10">
    <source>
        <dbReference type="SAM" id="Phobius"/>
    </source>
</evidence>
<dbReference type="RefSeq" id="WP_189892235.1">
    <property type="nucleotide sequence ID" value="NZ_BMVN01000032.1"/>
</dbReference>
<keyword evidence="7" id="KW-0067">ATP-binding</keyword>
<evidence type="ECO:0000256" key="9">
    <source>
        <dbReference type="ARBA" id="ARBA00023136"/>
    </source>
</evidence>
<gene>
    <name evidence="11" type="ORF">GCM10010345_67070</name>
</gene>
<name>A0ABQ3D0V6_9ACTN</name>
<dbReference type="Proteomes" id="UP000653644">
    <property type="component" value="Unassembled WGS sequence"/>
</dbReference>
<dbReference type="Pfam" id="PF05108">
    <property type="entry name" value="T7SS_ESX1_EccB"/>
    <property type="match status" value="1"/>
</dbReference>
<evidence type="ECO:0000256" key="5">
    <source>
        <dbReference type="ARBA" id="ARBA00022741"/>
    </source>
</evidence>
<dbReference type="PANTHER" id="PTHR40765">
    <property type="entry name" value="ESX-2 SECRETION SYSTEM ATPASE ECCB2"/>
    <property type="match status" value="1"/>
</dbReference>
<comment type="similarity">
    <text evidence="2">Belongs to the EccB family.</text>
</comment>
<evidence type="ECO:0000313" key="12">
    <source>
        <dbReference type="Proteomes" id="UP000653644"/>
    </source>
</evidence>